<sequence length="154" mass="18263">MKKKSFKVTYIVLAGICFALLLNCGTSNKSLSITEDEKEVFNQVEGDTVLIASDKTEYEIIIIEPGFNIWLASIAKPEGYYSQSFLENRNQIMVLEWNQRVLQPSRYNPNLYEMQIDYSRQIDYGYEVNYKLYNYFIYFQRKYNQRLGPFIPRI</sequence>
<dbReference type="RefSeq" id="WP_159303907.1">
    <property type="nucleotide sequence ID" value="NZ_LR733271.1"/>
</dbReference>
<proteinExistence type="predicted"/>
<evidence type="ECO:0000313" key="2">
    <source>
        <dbReference type="EMBL" id="VXC18136.1"/>
    </source>
</evidence>
<dbReference type="AlphaFoldDB" id="A0A653WJD5"/>
<organism evidence="2 3">
    <name type="scientific">Maribacter litoralis</name>
    <dbReference type="NCBI Taxonomy" id="2059726"/>
    <lineage>
        <taxon>Bacteria</taxon>
        <taxon>Pseudomonadati</taxon>
        <taxon>Bacteroidota</taxon>
        <taxon>Flavobacteriia</taxon>
        <taxon>Flavobacteriales</taxon>
        <taxon>Flavobacteriaceae</taxon>
        <taxon>Maribacter</taxon>
    </lineage>
</organism>
<dbReference type="EMBL" id="CABWLR010000006">
    <property type="protein sequence ID" value="VXC18136.1"/>
    <property type="molecule type" value="Genomic_DNA"/>
</dbReference>
<protein>
    <recommendedName>
        <fullName evidence="4">Lipoprotein</fullName>
    </recommendedName>
</protein>
<evidence type="ECO:0000256" key="1">
    <source>
        <dbReference type="SAM" id="SignalP"/>
    </source>
</evidence>
<evidence type="ECO:0000313" key="3">
    <source>
        <dbReference type="Proteomes" id="UP000430202"/>
    </source>
</evidence>
<accession>A0A653WJD5</accession>
<keyword evidence="3" id="KW-1185">Reference proteome</keyword>
<dbReference type="Pfam" id="PF19643">
    <property type="entry name" value="DUF6146"/>
    <property type="match status" value="1"/>
</dbReference>
<evidence type="ECO:0008006" key="4">
    <source>
        <dbReference type="Google" id="ProtNLM"/>
    </source>
</evidence>
<dbReference type="InterPro" id="IPR046144">
    <property type="entry name" value="DUF6146"/>
</dbReference>
<gene>
    <name evidence="2" type="ORF">MARI151_60259</name>
</gene>
<feature type="chain" id="PRO_5024959475" description="Lipoprotein" evidence="1">
    <location>
        <begin position="20"/>
        <end position="154"/>
    </location>
</feature>
<dbReference type="Proteomes" id="UP000430202">
    <property type="component" value="Unassembled WGS sequence"/>
</dbReference>
<keyword evidence="1" id="KW-0732">Signal</keyword>
<name>A0A653WJD5_9FLAO</name>
<reference evidence="2 3" key="1">
    <citation type="submission" date="2019-10" db="EMBL/GenBank/DDBJ databases">
        <authorList>
            <person name="Karimi E."/>
        </authorList>
    </citation>
    <scope>NUCLEOTIDE SEQUENCE [LARGE SCALE GENOMIC DNA]</scope>
    <source>
        <strain evidence="2">Maribacter sp. 151</strain>
    </source>
</reference>
<feature type="signal peptide" evidence="1">
    <location>
        <begin position="1"/>
        <end position="19"/>
    </location>
</feature>